<dbReference type="Proteomes" id="UP000184550">
    <property type="component" value="Unassembled WGS sequence"/>
</dbReference>
<dbReference type="EMBL" id="CZCU02000094">
    <property type="protein sequence ID" value="VXD13024.1"/>
    <property type="molecule type" value="Genomic_DNA"/>
</dbReference>
<comment type="caution">
    <text evidence="1">The sequence shown here is derived from an EMBL/GenBank/DDBJ whole genome shotgun (WGS) entry which is preliminary data.</text>
</comment>
<dbReference type="Gene3D" id="2.60.120.380">
    <property type="match status" value="1"/>
</dbReference>
<gene>
    <name evidence="1" type="ORF">PL8927_220032</name>
</gene>
<sequence>MMKILGFVAVVGTLLNVTPQVNPVASIPSNFPLQLAQNSRPSSSIQGYCFAVANDNIDSIARIYINSNNQVTGRVEATIHNEKESYYTSYTQTLQGIKKGNQLILNITTKIELDTQKSKETWTLTADSLNTGRVIYQKQPCLVSQIRFAPGKNSATVSQSVVRGSRDIYLLKANKGQRMDVKITALENNAVFDIIAPNGQVLKTEATQSSLKLPATGNYEIVVGGTRGNASYQLNVKIQ</sequence>
<proteinExistence type="predicted"/>
<organism evidence="1 2">
    <name type="scientific">Planktothrix serta PCC 8927</name>
    <dbReference type="NCBI Taxonomy" id="671068"/>
    <lineage>
        <taxon>Bacteria</taxon>
        <taxon>Bacillati</taxon>
        <taxon>Cyanobacteriota</taxon>
        <taxon>Cyanophyceae</taxon>
        <taxon>Oscillatoriophycideae</taxon>
        <taxon>Oscillatoriales</taxon>
        <taxon>Microcoleaceae</taxon>
        <taxon>Planktothrix</taxon>
    </lineage>
</organism>
<name>A0A7Z9DVL3_9CYAN</name>
<evidence type="ECO:0000313" key="1">
    <source>
        <dbReference type="EMBL" id="VXD13024.1"/>
    </source>
</evidence>
<reference evidence="1" key="1">
    <citation type="submission" date="2019-10" db="EMBL/GenBank/DDBJ databases">
        <authorList>
            <consortium name="Genoscope - CEA"/>
            <person name="William W."/>
        </authorList>
    </citation>
    <scope>NUCLEOTIDE SEQUENCE [LARGE SCALE GENOMIC DNA]</scope>
    <source>
        <strain evidence="1">BBR_PRJEB10992</strain>
    </source>
</reference>
<dbReference type="AlphaFoldDB" id="A0A7Z9DVL3"/>
<protein>
    <submittedName>
        <fullName evidence="1">Genome sequencing data, contig C319</fullName>
    </submittedName>
</protein>
<keyword evidence="2" id="KW-1185">Reference proteome</keyword>
<dbReference type="RefSeq" id="WP_231505911.1">
    <property type="nucleotide sequence ID" value="NZ_LR734839.1"/>
</dbReference>
<accession>A0A7Z9DVL3</accession>
<evidence type="ECO:0000313" key="2">
    <source>
        <dbReference type="Proteomes" id="UP000184550"/>
    </source>
</evidence>